<dbReference type="InterPro" id="IPR002713">
    <property type="entry name" value="FF_domain"/>
</dbReference>
<dbReference type="InterPro" id="IPR036517">
    <property type="entry name" value="FF_domain_sf"/>
</dbReference>
<dbReference type="SUPFAM" id="SSF51045">
    <property type="entry name" value="WW domain"/>
    <property type="match status" value="1"/>
</dbReference>
<dbReference type="AlphaFoldDB" id="A0AA35JC61"/>
<organism evidence="3 4">
    <name type="scientific">Saccharomyces uvarum</name>
    <name type="common">Yeast</name>
    <name type="synonym">Saccharomyces bayanus var. uvarum</name>
    <dbReference type="NCBI Taxonomy" id="230603"/>
    <lineage>
        <taxon>Eukaryota</taxon>
        <taxon>Fungi</taxon>
        <taxon>Dikarya</taxon>
        <taxon>Ascomycota</taxon>
        <taxon>Saccharomycotina</taxon>
        <taxon>Saccharomycetes</taxon>
        <taxon>Saccharomycetales</taxon>
        <taxon>Saccharomycetaceae</taxon>
        <taxon>Saccharomyces</taxon>
    </lineage>
</organism>
<dbReference type="PROSITE" id="PS50020">
    <property type="entry name" value="WW_DOMAIN_2"/>
    <property type="match status" value="1"/>
</dbReference>
<dbReference type="PROSITE" id="PS01159">
    <property type="entry name" value="WW_DOMAIN_1"/>
    <property type="match status" value="1"/>
</dbReference>
<dbReference type="InterPro" id="IPR001202">
    <property type="entry name" value="WW_dom"/>
</dbReference>
<dbReference type="EMBL" id="OX365927">
    <property type="protein sequence ID" value="CAI4053850.1"/>
    <property type="molecule type" value="Genomic_DNA"/>
</dbReference>
<dbReference type="PANTHER" id="PTHR11864">
    <property type="entry name" value="PRE-MRNA-PROCESSING PROTEIN PRP40"/>
    <property type="match status" value="1"/>
</dbReference>
<dbReference type="GO" id="GO:0071004">
    <property type="term" value="C:U2-type prespliceosome"/>
    <property type="evidence" value="ECO:0007669"/>
    <property type="project" value="TreeGrafter"/>
</dbReference>
<proteinExistence type="predicted"/>
<dbReference type="Gene3D" id="2.20.70.10">
    <property type="match status" value="1"/>
</dbReference>
<feature type="compositionally biased region" description="Acidic residues" evidence="1">
    <location>
        <begin position="194"/>
        <end position="210"/>
    </location>
</feature>
<dbReference type="SMART" id="SM00456">
    <property type="entry name" value="WW"/>
    <property type="match status" value="1"/>
</dbReference>
<feature type="domain" description="WW" evidence="2">
    <location>
        <begin position="22"/>
        <end position="49"/>
    </location>
</feature>
<dbReference type="GO" id="GO:0045292">
    <property type="term" value="P:mRNA cis splicing, via spliceosome"/>
    <property type="evidence" value="ECO:0007669"/>
    <property type="project" value="InterPro"/>
</dbReference>
<evidence type="ECO:0000259" key="2">
    <source>
        <dbReference type="PROSITE" id="PS50020"/>
    </source>
</evidence>
<name>A0AA35JC61_SACUV</name>
<accession>A0AA35JC61</accession>
<gene>
    <name evidence="3" type="primary">SUVC16G4130</name>
    <name evidence="3" type="ORF">SUVC_16G4130</name>
</gene>
<reference evidence="3" key="1">
    <citation type="submission" date="2022-10" db="EMBL/GenBank/DDBJ databases">
        <authorList>
            <person name="Byrne P K."/>
        </authorList>
    </citation>
    <scope>NUCLEOTIDE SEQUENCE</scope>
    <source>
        <strain evidence="3">CBS7001</strain>
    </source>
</reference>
<dbReference type="Proteomes" id="UP001162090">
    <property type="component" value="Chromosome 16"/>
</dbReference>
<evidence type="ECO:0000313" key="3">
    <source>
        <dbReference type="EMBL" id="CAI4053850.1"/>
    </source>
</evidence>
<evidence type="ECO:0000313" key="4">
    <source>
        <dbReference type="Proteomes" id="UP001162090"/>
    </source>
</evidence>
<evidence type="ECO:0000256" key="1">
    <source>
        <dbReference type="SAM" id="MobiDB-lite"/>
    </source>
</evidence>
<feature type="region of interest" description="Disordered" evidence="1">
    <location>
        <begin position="163"/>
        <end position="214"/>
    </location>
</feature>
<sequence length="467" mass="52995">MSNGGRARQFGSAETMRRNEVWQEFKTPAGKRYFYNKNTKESRWDKPDFKKASGAQDRAKVAQVERKPMFALELIDDWHLIICNDGTKFYYNGESNISKYEIDEEGAGQCAALMNSLDKEKLILLIGVARGYNVREEDVEKIFESLNEEIDLFKKNQVVVVEEKADEPNEEAGDAETPPQANSAGLVSGYGSSSEEEEEEEEPENDDAGIIDDLNQIDSGDVNERGLFFQLCDRYELDKFSTWSLQCKKIENDPDFYKVGDAAVRESLFEEWCASASASASGNESEDEDDADLLEPTKFHYLAQIVAKAEIAPDCIPQDIRKQQKALFKAYRIKEYVPSKRDQDRFVSQLLFYYKTFSLEQRKEIFQECLRDHERDFACAVQSLRQDVGLISRWQAILRPTAADGASVEDALLSIEHRCGVGAIALADPRYYVLGILDKTAGWVRWLAAEGVDPAAGWPRRARGHCR</sequence>
<dbReference type="CDD" id="cd00201">
    <property type="entry name" value="WW"/>
    <property type="match status" value="1"/>
</dbReference>
<dbReference type="Pfam" id="PF01846">
    <property type="entry name" value="FF"/>
    <property type="match status" value="1"/>
</dbReference>
<dbReference type="GO" id="GO:0003723">
    <property type="term" value="F:RNA binding"/>
    <property type="evidence" value="ECO:0007669"/>
    <property type="project" value="TreeGrafter"/>
</dbReference>
<dbReference type="SUPFAM" id="SSF81698">
    <property type="entry name" value="FF domain"/>
    <property type="match status" value="1"/>
</dbReference>
<dbReference type="SMART" id="SM00441">
    <property type="entry name" value="FF"/>
    <property type="match status" value="1"/>
</dbReference>
<dbReference type="InterPro" id="IPR036020">
    <property type="entry name" value="WW_dom_sf"/>
</dbReference>
<dbReference type="Gene3D" id="1.10.10.440">
    <property type="entry name" value="FF domain"/>
    <property type="match status" value="1"/>
</dbReference>
<dbReference type="Pfam" id="PF00397">
    <property type="entry name" value="WW"/>
    <property type="match status" value="1"/>
</dbReference>
<dbReference type="InterPro" id="IPR039726">
    <property type="entry name" value="Prp40-like"/>
</dbReference>
<protein>
    <recommendedName>
        <fullName evidence="2">WW domain-containing protein</fullName>
    </recommendedName>
</protein>
<dbReference type="GO" id="GO:0005685">
    <property type="term" value="C:U1 snRNP"/>
    <property type="evidence" value="ECO:0007669"/>
    <property type="project" value="TreeGrafter"/>
</dbReference>
<dbReference type="PANTHER" id="PTHR11864:SF30">
    <property type="entry name" value="PRE-MRNA-SPLICING FACTOR URN1"/>
    <property type="match status" value="1"/>
</dbReference>